<accession>A0A0A9GJZ7</accession>
<protein>
    <submittedName>
        <fullName evidence="1">Uncharacterized protein</fullName>
    </submittedName>
</protein>
<sequence length="48" mass="5996">MYTMSKYNRVKTCCSQRFHIQLDWGLTVRRCQWGWQSLHRMRSQILYV</sequence>
<organism evidence="1">
    <name type="scientific">Arundo donax</name>
    <name type="common">Giant reed</name>
    <name type="synonym">Donax arundinaceus</name>
    <dbReference type="NCBI Taxonomy" id="35708"/>
    <lineage>
        <taxon>Eukaryota</taxon>
        <taxon>Viridiplantae</taxon>
        <taxon>Streptophyta</taxon>
        <taxon>Embryophyta</taxon>
        <taxon>Tracheophyta</taxon>
        <taxon>Spermatophyta</taxon>
        <taxon>Magnoliopsida</taxon>
        <taxon>Liliopsida</taxon>
        <taxon>Poales</taxon>
        <taxon>Poaceae</taxon>
        <taxon>PACMAD clade</taxon>
        <taxon>Arundinoideae</taxon>
        <taxon>Arundineae</taxon>
        <taxon>Arundo</taxon>
    </lineage>
</organism>
<reference evidence="1" key="2">
    <citation type="journal article" date="2015" name="Data Brief">
        <title>Shoot transcriptome of the giant reed, Arundo donax.</title>
        <authorList>
            <person name="Barrero R.A."/>
            <person name="Guerrero F.D."/>
            <person name="Moolhuijzen P."/>
            <person name="Goolsby J.A."/>
            <person name="Tidwell J."/>
            <person name="Bellgard S.E."/>
            <person name="Bellgard M.I."/>
        </authorList>
    </citation>
    <scope>NUCLEOTIDE SEQUENCE</scope>
    <source>
        <tissue evidence="1">Shoot tissue taken approximately 20 cm above the soil surface</tissue>
    </source>
</reference>
<dbReference type="AlphaFoldDB" id="A0A0A9GJZ7"/>
<dbReference type="EMBL" id="GBRH01175030">
    <property type="protein sequence ID" value="JAE22866.1"/>
    <property type="molecule type" value="Transcribed_RNA"/>
</dbReference>
<evidence type="ECO:0000313" key="1">
    <source>
        <dbReference type="EMBL" id="JAE22866.1"/>
    </source>
</evidence>
<reference evidence="1" key="1">
    <citation type="submission" date="2014-09" db="EMBL/GenBank/DDBJ databases">
        <authorList>
            <person name="Magalhaes I.L.F."/>
            <person name="Oliveira U."/>
            <person name="Santos F.R."/>
            <person name="Vidigal T.H.D.A."/>
            <person name="Brescovit A.D."/>
            <person name="Santos A.J."/>
        </authorList>
    </citation>
    <scope>NUCLEOTIDE SEQUENCE</scope>
    <source>
        <tissue evidence="1">Shoot tissue taken approximately 20 cm above the soil surface</tissue>
    </source>
</reference>
<proteinExistence type="predicted"/>
<name>A0A0A9GJZ7_ARUDO</name>